<evidence type="ECO:0000313" key="2">
    <source>
        <dbReference type="EMBL" id="KAG7477562.1"/>
    </source>
</evidence>
<sequence length="1171" mass="130934">MVRDCECRPAAAQGKHLGKKKKKKKSCSEDLLGTGYGFEGQDPAFQSVSEAERFGVSEPERQELDSTPDYFACDCECVLADPDSKESSKTPVSIETQHHKLKNVHSLWPPSQELSSVSQTNNSFEAYKEELQKNQCVDDLQERQKLTVGHNLHRNSHLSIAPQSQDNLSALPQMDNALQNSPSTGATVSERTDSSESAPVGTSIPPRHQHLLAKLLFSAQDDSGCGTLVLRTDSHQDEFPRSLNHLPPSKEDGKECSQQSMLALTQNDGTAQNCPEHSRSPETTLSVELAEPGNPCLSEIIPGFEELCSIVVPERSNGQDLPDPPDQETMRPDITDKQNVMPHSQYESVCEQNSVSQLVGSEQAKGFLLVPKMTENLVPNIYNGFGDSQKNERSQKNESCLDHQIEGDFAIDEPVQLQENSVACLCVIEEDDAQVKHLTHERDSTLSASESTQPLIVINDNFCPQFEKRSECPTTHTAGKCMAVVQPHLAHATVLVTSNPTNTGENFLEVDPKDSLMLGDPVSCDPKRNDEVTEDDLCQKSETLTQTDGAECVIADECPEFMQSPVHWIEGDVKELQSKEVLKENTSPSLSDVHTRQLNADSSMEGESAFPQEQITCSDELENRELDQVLDPTRPVYAISSFWDEMEKLTINDIIHLRLVNNAHIPRESPQLQDSAMADVSDAADSGYFTHLDDSKPDRSTGDASLFSEFEEEYLQAFNASANPSPEPPDTKLRVRRSPESPCRVWWECDLDPACAQPDNDAEERMMLCSEDTVSQPLFPDSAQFSRTMHKNIHMQNLKALWEESQAFNGLSLPTVVIEEEESSMLFSLCHKAEEICDHFLVERGSGMERSSPRSSPTFLPGEASSESYMVPFSGIFDHPFAEEEPGAGLSDRASPVVPFDTGDLTLPETYDYFFSEFEAGNTFFPLAQRPDDRKDKSVPIFSCSRSGKRKLRFTEEYDYFFPDDSPVESEDEDDHVPIRVVTRFNSRTCQSADASAGPEMYEHFFTDKDCWANLFWRNPFSLRRVRFPGILSGSRGRSTPMAFPAMDWRGKTLLRTMGLVSTTDNRDSIPPLPNVFYLENQLSREVAEQSRRCTDLQAIVSIPRKEGFLFTLNQSDICLVCIAFASWVLRSANPQSQDTWKTALLANVSAISAIRYLRRYVREEPPGDQR</sequence>
<dbReference type="GO" id="GO:0005634">
    <property type="term" value="C:nucleus"/>
    <property type="evidence" value="ECO:0007669"/>
    <property type="project" value="TreeGrafter"/>
</dbReference>
<dbReference type="GO" id="GO:0014850">
    <property type="term" value="P:response to muscle activity"/>
    <property type="evidence" value="ECO:0007669"/>
    <property type="project" value="TreeGrafter"/>
</dbReference>
<dbReference type="GO" id="GO:0005737">
    <property type="term" value="C:cytoplasm"/>
    <property type="evidence" value="ECO:0007669"/>
    <property type="project" value="TreeGrafter"/>
</dbReference>
<evidence type="ECO:0008006" key="4">
    <source>
        <dbReference type="Google" id="ProtNLM"/>
    </source>
</evidence>
<dbReference type="OrthoDB" id="8943218at2759"/>
<protein>
    <recommendedName>
        <fullName evidence="4">PGC-1 and ERR-induced regulator in muscle protein 1</fullName>
    </recommendedName>
</protein>
<feature type="compositionally biased region" description="Polar residues" evidence="1">
    <location>
        <begin position="175"/>
        <end position="189"/>
    </location>
</feature>
<dbReference type="GO" id="GO:0006355">
    <property type="term" value="P:regulation of DNA-templated transcription"/>
    <property type="evidence" value="ECO:0007669"/>
    <property type="project" value="InterPro"/>
</dbReference>
<evidence type="ECO:0000256" key="1">
    <source>
        <dbReference type="SAM" id="MobiDB-lite"/>
    </source>
</evidence>
<keyword evidence="3" id="KW-1185">Reference proteome</keyword>
<organism evidence="2 3">
    <name type="scientific">Megalops atlanticus</name>
    <name type="common">Tarpon</name>
    <name type="synonym">Clupea gigantea</name>
    <dbReference type="NCBI Taxonomy" id="7932"/>
    <lineage>
        <taxon>Eukaryota</taxon>
        <taxon>Metazoa</taxon>
        <taxon>Chordata</taxon>
        <taxon>Craniata</taxon>
        <taxon>Vertebrata</taxon>
        <taxon>Euteleostomi</taxon>
        <taxon>Actinopterygii</taxon>
        <taxon>Neopterygii</taxon>
        <taxon>Teleostei</taxon>
        <taxon>Elopiformes</taxon>
        <taxon>Megalopidae</taxon>
        <taxon>Megalops</taxon>
    </lineage>
</organism>
<dbReference type="PANTHER" id="PTHR47282:SF1">
    <property type="entry name" value="PGC-1 AND ERR-INDUCED REGULATOR IN MUSCLE PROTEIN 1"/>
    <property type="match status" value="1"/>
</dbReference>
<proteinExistence type="predicted"/>
<dbReference type="InterPro" id="IPR043442">
    <property type="entry name" value="Perm1"/>
</dbReference>
<dbReference type="PANTHER" id="PTHR47282">
    <property type="entry name" value="PGC-1 AND ERR-INDUCED REGULATOR IN MUSCLE PROTEIN 1"/>
    <property type="match status" value="1"/>
</dbReference>
<comment type="caution">
    <text evidence="2">The sequence shown here is derived from an EMBL/GenBank/DDBJ whole genome shotgun (WGS) entry which is preliminary data.</text>
</comment>
<reference evidence="2" key="1">
    <citation type="submission" date="2021-01" db="EMBL/GenBank/DDBJ databases">
        <authorList>
            <person name="Zahm M."/>
            <person name="Roques C."/>
            <person name="Cabau C."/>
            <person name="Klopp C."/>
            <person name="Donnadieu C."/>
            <person name="Jouanno E."/>
            <person name="Lampietro C."/>
            <person name="Louis A."/>
            <person name="Herpin A."/>
            <person name="Echchiki A."/>
            <person name="Berthelot C."/>
            <person name="Parey E."/>
            <person name="Roest-Crollius H."/>
            <person name="Braasch I."/>
            <person name="Postlethwait J."/>
            <person name="Bobe J."/>
            <person name="Montfort J."/>
            <person name="Bouchez O."/>
            <person name="Begum T."/>
            <person name="Mejri S."/>
            <person name="Adams A."/>
            <person name="Chen W.-J."/>
            <person name="Guiguen Y."/>
        </authorList>
    </citation>
    <scope>NUCLEOTIDE SEQUENCE</scope>
    <source>
        <strain evidence="2">YG-15Mar2019-1</strain>
        <tissue evidence="2">Brain</tissue>
    </source>
</reference>
<dbReference type="Proteomes" id="UP001046870">
    <property type="component" value="Chromosome 5"/>
</dbReference>
<dbReference type="AlphaFoldDB" id="A0A9D3TBY2"/>
<name>A0A9D3TBY2_MEGAT</name>
<evidence type="ECO:0000313" key="3">
    <source>
        <dbReference type="Proteomes" id="UP001046870"/>
    </source>
</evidence>
<accession>A0A9D3TBY2</accession>
<gene>
    <name evidence="2" type="ORF">MATL_G00070970</name>
</gene>
<feature type="region of interest" description="Disordered" evidence="1">
    <location>
        <begin position="175"/>
        <end position="205"/>
    </location>
</feature>
<dbReference type="EMBL" id="JAFDVH010000005">
    <property type="protein sequence ID" value="KAG7477562.1"/>
    <property type="molecule type" value="Genomic_DNA"/>
</dbReference>